<sequence length="169" mass="18538">MKSLIRIMLGISLLTLSATPAFAQPPSDVLFRSEIFSKFDIKIINDIGLILPIIVAWFAIKVSTLMRGGKLENVWKLIAAGMSVLAIVKVVDGLEQLGILYVGGLRSVLEFIMILVFFAAFFSAYQSLVIAIRGPIPVESPAIKVPQKKEEPAKKEAMKKPDEPVEGKK</sequence>
<organism evidence="4 5">
    <name type="scientific">Candidatus Chisholmbacteria bacterium RIFCSPHIGHO2_01_FULL_49_18</name>
    <dbReference type="NCBI Taxonomy" id="1797590"/>
    <lineage>
        <taxon>Bacteria</taxon>
        <taxon>Candidatus Chisholmiibacteriota</taxon>
    </lineage>
</organism>
<feature type="transmembrane region" description="Helical" evidence="2">
    <location>
        <begin position="47"/>
        <end position="66"/>
    </location>
</feature>
<feature type="signal peptide" evidence="3">
    <location>
        <begin position="1"/>
        <end position="23"/>
    </location>
</feature>
<keyword evidence="2" id="KW-1133">Transmembrane helix</keyword>
<feature type="compositionally biased region" description="Basic and acidic residues" evidence="1">
    <location>
        <begin position="147"/>
        <end position="169"/>
    </location>
</feature>
<reference evidence="4 5" key="1">
    <citation type="journal article" date="2016" name="Nat. Commun.">
        <title>Thousands of microbial genomes shed light on interconnected biogeochemical processes in an aquifer system.</title>
        <authorList>
            <person name="Anantharaman K."/>
            <person name="Brown C.T."/>
            <person name="Hug L.A."/>
            <person name="Sharon I."/>
            <person name="Castelle C.J."/>
            <person name="Probst A.J."/>
            <person name="Thomas B.C."/>
            <person name="Singh A."/>
            <person name="Wilkins M.J."/>
            <person name="Karaoz U."/>
            <person name="Brodie E.L."/>
            <person name="Williams K.H."/>
            <person name="Hubbard S.S."/>
            <person name="Banfield J.F."/>
        </authorList>
    </citation>
    <scope>NUCLEOTIDE SEQUENCE [LARGE SCALE GENOMIC DNA]</scope>
</reference>
<proteinExistence type="predicted"/>
<comment type="caution">
    <text evidence="4">The sequence shown here is derived from an EMBL/GenBank/DDBJ whole genome shotgun (WGS) entry which is preliminary data.</text>
</comment>
<feature type="transmembrane region" description="Helical" evidence="2">
    <location>
        <begin position="73"/>
        <end position="91"/>
    </location>
</feature>
<keyword evidence="2" id="KW-0812">Transmembrane</keyword>
<dbReference type="EMBL" id="MHCI01000014">
    <property type="protein sequence ID" value="OGY16506.1"/>
    <property type="molecule type" value="Genomic_DNA"/>
</dbReference>
<accession>A0A1G1VM94</accession>
<evidence type="ECO:0000256" key="2">
    <source>
        <dbReference type="SAM" id="Phobius"/>
    </source>
</evidence>
<name>A0A1G1VM94_9BACT</name>
<feature type="region of interest" description="Disordered" evidence="1">
    <location>
        <begin position="146"/>
        <end position="169"/>
    </location>
</feature>
<dbReference type="Proteomes" id="UP000179069">
    <property type="component" value="Unassembled WGS sequence"/>
</dbReference>
<evidence type="ECO:0000313" key="5">
    <source>
        <dbReference type="Proteomes" id="UP000179069"/>
    </source>
</evidence>
<feature type="transmembrane region" description="Helical" evidence="2">
    <location>
        <begin position="111"/>
        <end position="132"/>
    </location>
</feature>
<keyword evidence="3" id="KW-0732">Signal</keyword>
<evidence type="ECO:0000313" key="4">
    <source>
        <dbReference type="EMBL" id="OGY16506.1"/>
    </source>
</evidence>
<gene>
    <name evidence="4" type="ORF">A2785_02825</name>
</gene>
<dbReference type="AlphaFoldDB" id="A0A1G1VM94"/>
<keyword evidence="2" id="KW-0472">Membrane</keyword>
<evidence type="ECO:0000256" key="3">
    <source>
        <dbReference type="SAM" id="SignalP"/>
    </source>
</evidence>
<evidence type="ECO:0000256" key="1">
    <source>
        <dbReference type="SAM" id="MobiDB-lite"/>
    </source>
</evidence>
<protein>
    <submittedName>
        <fullName evidence="4">Uncharacterized protein</fullName>
    </submittedName>
</protein>
<feature type="chain" id="PRO_5009581046" evidence="3">
    <location>
        <begin position="24"/>
        <end position="169"/>
    </location>
</feature>